<accession>A0A2N5WZB2</accession>
<comment type="pathway">
    <text evidence="1">Nucleotide-sugar biosynthesis; GDP-alpha-D-mannose biosynthesis; GDP-alpha-D-mannose from alpha-D-mannose 1-phosphate (GTP route): step 1/1.</text>
</comment>
<gene>
    <name evidence="13" type="ORF">C0039_16790</name>
</gene>
<reference evidence="13 14" key="1">
    <citation type="submission" date="2018-01" db="EMBL/GenBank/DDBJ databases">
        <title>The draft genome sequence of Halioglobus lutimaris HF004.</title>
        <authorList>
            <person name="Du Z.-J."/>
            <person name="Shi M.-J."/>
        </authorList>
    </citation>
    <scope>NUCLEOTIDE SEQUENCE [LARGE SCALE GENOMIC DNA]</scope>
    <source>
        <strain evidence="13 14">HF004</strain>
    </source>
</reference>
<evidence type="ECO:0000256" key="1">
    <source>
        <dbReference type="ARBA" id="ARBA00004823"/>
    </source>
</evidence>
<evidence type="ECO:0000256" key="2">
    <source>
        <dbReference type="ARBA" id="ARBA00006115"/>
    </source>
</evidence>
<name>A0A2N5WZB2_9GAMM</name>
<dbReference type="EC" id="2.7.7.13" evidence="3"/>
<feature type="domain" description="Nucleotidyl transferase" evidence="10">
    <location>
        <begin position="4"/>
        <end position="283"/>
    </location>
</feature>
<evidence type="ECO:0000313" key="13">
    <source>
        <dbReference type="EMBL" id="PLW67563.1"/>
    </source>
</evidence>
<dbReference type="Gene3D" id="3.90.550.10">
    <property type="entry name" value="Spore Coat Polysaccharide Biosynthesis Protein SpsA, Chain A"/>
    <property type="match status" value="1"/>
</dbReference>
<dbReference type="InterPro" id="IPR029044">
    <property type="entry name" value="Nucleotide-diphossugar_trans"/>
</dbReference>
<evidence type="ECO:0000313" key="14">
    <source>
        <dbReference type="Proteomes" id="UP000235005"/>
    </source>
</evidence>
<dbReference type="InterPro" id="IPR014710">
    <property type="entry name" value="RmlC-like_jellyroll"/>
</dbReference>
<comment type="caution">
    <text evidence="13">The sequence shown here is derived from an EMBL/GenBank/DDBJ whole genome shotgun (WGS) entry which is preliminary data.</text>
</comment>
<dbReference type="Pfam" id="PF00483">
    <property type="entry name" value="NTP_transferase"/>
    <property type="match status" value="1"/>
</dbReference>
<evidence type="ECO:0000256" key="8">
    <source>
        <dbReference type="ARBA" id="ARBA00047343"/>
    </source>
</evidence>
<dbReference type="FunFam" id="2.60.120.10:FF:000032">
    <property type="entry name" value="Mannose-1-phosphate guanylyltransferase/mannose-6-phosphate isomerase"/>
    <property type="match status" value="1"/>
</dbReference>
<proteinExistence type="inferred from homology"/>
<dbReference type="CDD" id="cd02509">
    <property type="entry name" value="GDP-M1P_Guanylyltransferase"/>
    <property type="match status" value="1"/>
</dbReference>
<dbReference type="SUPFAM" id="SSF51182">
    <property type="entry name" value="RmlC-like cupins"/>
    <property type="match status" value="1"/>
</dbReference>
<evidence type="ECO:0000256" key="9">
    <source>
        <dbReference type="RuleBase" id="RU004190"/>
    </source>
</evidence>
<protein>
    <recommendedName>
        <fullName evidence="3">mannose-1-phosphate guanylyltransferase</fullName>
        <ecNumber evidence="3">2.7.7.13</ecNumber>
    </recommendedName>
</protein>
<dbReference type="PANTHER" id="PTHR46390:SF1">
    <property type="entry name" value="MANNOSE-1-PHOSPHATE GUANYLYLTRANSFERASE"/>
    <property type="match status" value="1"/>
</dbReference>
<dbReference type="GO" id="GO:0009298">
    <property type="term" value="P:GDP-mannose biosynthetic process"/>
    <property type="evidence" value="ECO:0007669"/>
    <property type="project" value="UniProtKB-UniPathway"/>
</dbReference>
<dbReference type="InterPro" id="IPR049577">
    <property type="entry name" value="GMPP_N"/>
</dbReference>
<dbReference type="Proteomes" id="UP000235005">
    <property type="component" value="Unassembled WGS sequence"/>
</dbReference>
<dbReference type="GO" id="GO:0016853">
    <property type="term" value="F:isomerase activity"/>
    <property type="evidence" value="ECO:0007669"/>
    <property type="project" value="UniProtKB-KW"/>
</dbReference>
<keyword evidence="4 13" id="KW-0808">Transferase</keyword>
<dbReference type="InterPro" id="IPR006375">
    <property type="entry name" value="Man1P_GuaTrfase/Man6P_Isoase"/>
</dbReference>
<evidence type="ECO:0000256" key="7">
    <source>
        <dbReference type="ARBA" id="ARBA00023134"/>
    </source>
</evidence>
<evidence type="ECO:0000259" key="10">
    <source>
        <dbReference type="Pfam" id="PF00483"/>
    </source>
</evidence>
<dbReference type="SUPFAM" id="SSF53448">
    <property type="entry name" value="Nucleotide-diphospho-sugar transferases"/>
    <property type="match status" value="1"/>
</dbReference>
<evidence type="ECO:0000256" key="6">
    <source>
        <dbReference type="ARBA" id="ARBA00022741"/>
    </source>
</evidence>
<dbReference type="InterPro" id="IPR054566">
    <property type="entry name" value="ManC/GMP-like_b-helix"/>
</dbReference>
<dbReference type="GO" id="GO:0004475">
    <property type="term" value="F:mannose-1-phosphate guanylyltransferase (GTP) activity"/>
    <property type="evidence" value="ECO:0007669"/>
    <property type="project" value="UniProtKB-EC"/>
</dbReference>
<sequence length="469" mass="51031">MLVPVLLSGGVGSRLWPVSREAHPKQFQPLAGELSMLQETLQRTTGLDEAAPVVVCNEEHRFMVAEQLRQVEIAASALILEPVGRNTAPAVALAALHAVNEDPDALLLVLPADHVIQDVTAFVEAVGKAMPLAQQGRLMTFGVVPTSPETGYGYINCGASLGEDLFALERFVEKPDAATASAYLETGNYLWNSGMFLLGASAFIAELGKHAPGILAACEQAMESASRDMDFVRPDAESFAACPADSIDYAVMENTSNGGVVSLDCGWSDVGAWSALWDVASRDSSGNACRGDVLLDNCEGSYFYSDSRLVAATGVRDLVVVETADAVLVADKARVQDVKRIVNELKVQDRPEVSLHRRVYRPWGSYESLVTSDRFQVKRIIVSPGQKLSLQMHHHRAEHWIVVQGTAEVTCDDKVFMLGEDESTYIPLGNRHRLANPGRIPLELIEVQSGTYLGEDDIVRFDDQYGRES</sequence>
<organism evidence="13 14">
    <name type="scientific">Pseudohalioglobus lutimaris</name>
    <dbReference type="NCBI Taxonomy" id="1737061"/>
    <lineage>
        <taxon>Bacteria</taxon>
        <taxon>Pseudomonadati</taxon>
        <taxon>Pseudomonadota</taxon>
        <taxon>Gammaproteobacteria</taxon>
        <taxon>Cellvibrionales</taxon>
        <taxon>Halieaceae</taxon>
        <taxon>Pseudohalioglobus</taxon>
    </lineage>
</organism>
<evidence type="ECO:0000259" key="12">
    <source>
        <dbReference type="Pfam" id="PF22640"/>
    </source>
</evidence>
<keyword evidence="5 13" id="KW-0548">Nucleotidyltransferase</keyword>
<dbReference type="PANTHER" id="PTHR46390">
    <property type="entry name" value="MANNOSE-1-PHOSPHATE GUANYLYLTRANSFERASE"/>
    <property type="match status" value="1"/>
</dbReference>
<dbReference type="EMBL" id="PKUS01000028">
    <property type="protein sequence ID" value="PLW67563.1"/>
    <property type="molecule type" value="Genomic_DNA"/>
</dbReference>
<dbReference type="Pfam" id="PF22640">
    <property type="entry name" value="ManC_GMP_beta-helix"/>
    <property type="match status" value="1"/>
</dbReference>
<evidence type="ECO:0000256" key="5">
    <source>
        <dbReference type="ARBA" id="ARBA00022695"/>
    </source>
</evidence>
<dbReference type="OrthoDB" id="9806359at2"/>
<dbReference type="InterPro" id="IPR005835">
    <property type="entry name" value="NTP_transferase_dom"/>
</dbReference>
<dbReference type="GO" id="GO:0005525">
    <property type="term" value="F:GTP binding"/>
    <property type="evidence" value="ECO:0007669"/>
    <property type="project" value="UniProtKB-KW"/>
</dbReference>
<dbReference type="InterPro" id="IPR011051">
    <property type="entry name" value="RmlC_Cupin_sf"/>
</dbReference>
<dbReference type="GO" id="GO:0000271">
    <property type="term" value="P:polysaccharide biosynthetic process"/>
    <property type="evidence" value="ECO:0007669"/>
    <property type="project" value="InterPro"/>
</dbReference>
<keyword evidence="14" id="KW-1185">Reference proteome</keyword>
<dbReference type="NCBIfam" id="TIGR01479">
    <property type="entry name" value="GMP_PMI"/>
    <property type="match status" value="1"/>
</dbReference>
<feature type="domain" description="Mannose-6-phosphate isomerase type II C-terminal" evidence="11">
    <location>
        <begin position="349"/>
        <end position="463"/>
    </location>
</feature>
<dbReference type="InterPro" id="IPR051161">
    <property type="entry name" value="Mannose-6P_isomerase_type2"/>
</dbReference>
<dbReference type="RefSeq" id="WP_075998792.1">
    <property type="nucleotide sequence ID" value="NZ_PKUS01000028.1"/>
</dbReference>
<dbReference type="CDD" id="cd02213">
    <property type="entry name" value="cupin_PMI_typeII_C"/>
    <property type="match status" value="1"/>
</dbReference>
<comment type="catalytic activity">
    <reaction evidence="8">
        <text>alpha-D-mannose 1-phosphate + GTP + H(+) = GDP-alpha-D-mannose + diphosphate</text>
        <dbReference type="Rhea" id="RHEA:15229"/>
        <dbReference type="ChEBI" id="CHEBI:15378"/>
        <dbReference type="ChEBI" id="CHEBI:33019"/>
        <dbReference type="ChEBI" id="CHEBI:37565"/>
        <dbReference type="ChEBI" id="CHEBI:57527"/>
        <dbReference type="ChEBI" id="CHEBI:58409"/>
        <dbReference type="EC" id="2.7.7.13"/>
    </reaction>
</comment>
<evidence type="ECO:0000259" key="11">
    <source>
        <dbReference type="Pfam" id="PF01050"/>
    </source>
</evidence>
<keyword evidence="7" id="KW-0342">GTP-binding</keyword>
<dbReference type="Gene3D" id="2.60.120.10">
    <property type="entry name" value="Jelly Rolls"/>
    <property type="match status" value="1"/>
</dbReference>
<dbReference type="InterPro" id="IPR001538">
    <property type="entry name" value="Man6P_isomerase-2_C"/>
</dbReference>
<dbReference type="FunFam" id="3.90.550.10:FF:000046">
    <property type="entry name" value="Mannose-1-phosphate guanylyltransferase (GDP)"/>
    <property type="match status" value="1"/>
</dbReference>
<dbReference type="Pfam" id="PF01050">
    <property type="entry name" value="MannoseP_isomer"/>
    <property type="match status" value="1"/>
</dbReference>
<dbReference type="UniPathway" id="UPA00126">
    <property type="reaction ID" value="UER00930"/>
</dbReference>
<keyword evidence="6" id="KW-0547">Nucleotide-binding</keyword>
<feature type="domain" description="MannoseP isomerase/GMP-like beta-helix" evidence="12">
    <location>
        <begin position="299"/>
        <end position="345"/>
    </location>
</feature>
<keyword evidence="13" id="KW-0413">Isomerase</keyword>
<comment type="similarity">
    <text evidence="2 9">Belongs to the mannose-6-phosphate isomerase type 2 family.</text>
</comment>
<dbReference type="AlphaFoldDB" id="A0A2N5WZB2"/>
<evidence type="ECO:0000256" key="3">
    <source>
        <dbReference type="ARBA" id="ARBA00012387"/>
    </source>
</evidence>
<evidence type="ECO:0000256" key="4">
    <source>
        <dbReference type="ARBA" id="ARBA00022679"/>
    </source>
</evidence>